<dbReference type="SUPFAM" id="SSF48264">
    <property type="entry name" value="Cytochrome P450"/>
    <property type="match status" value="1"/>
</dbReference>
<dbReference type="GO" id="GO:0020037">
    <property type="term" value="F:heme binding"/>
    <property type="evidence" value="ECO:0007669"/>
    <property type="project" value="InterPro"/>
</dbReference>
<accession>A0A1Z4V1P3</accession>
<keyword evidence="2" id="KW-1185">Reference proteome</keyword>
<evidence type="ECO:0000313" key="2">
    <source>
        <dbReference type="Proteomes" id="UP000218702"/>
    </source>
</evidence>
<evidence type="ECO:0000313" key="1">
    <source>
        <dbReference type="EMBL" id="BAZ85440.1"/>
    </source>
</evidence>
<sequence>MSNFKLPNRPNTHPWIQTFQWLKNPLGYLEECAKNYGDTFTLRISPLFKPQVFISNPQGIQHQFCKKRIS</sequence>
<dbReference type="AlphaFoldDB" id="A0A1Z4V1P3"/>
<dbReference type="Gene3D" id="1.10.630.10">
    <property type="entry name" value="Cytochrome P450"/>
    <property type="match status" value="1"/>
</dbReference>
<organism evidence="1 2">
    <name type="scientific">Dolichospermum compactum NIES-806</name>
    <dbReference type="NCBI Taxonomy" id="1973481"/>
    <lineage>
        <taxon>Bacteria</taxon>
        <taxon>Bacillati</taxon>
        <taxon>Cyanobacteriota</taxon>
        <taxon>Cyanophyceae</taxon>
        <taxon>Nostocales</taxon>
        <taxon>Aphanizomenonaceae</taxon>
        <taxon>Dolichospermum</taxon>
        <taxon>Dolichospermum compactum</taxon>
    </lineage>
</organism>
<dbReference type="GO" id="GO:0016705">
    <property type="term" value="F:oxidoreductase activity, acting on paired donors, with incorporation or reduction of molecular oxygen"/>
    <property type="evidence" value="ECO:0007669"/>
    <property type="project" value="InterPro"/>
</dbReference>
<dbReference type="KEGG" id="dcm:NIES806_16430"/>
<dbReference type="GO" id="GO:0004497">
    <property type="term" value="F:monooxygenase activity"/>
    <property type="evidence" value="ECO:0007669"/>
    <property type="project" value="InterPro"/>
</dbReference>
<protein>
    <submittedName>
        <fullName evidence="1">Cytochrome P450</fullName>
    </submittedName>
</protein>
<reference evidence="1 2" key="1">
    <citation type="submission" date="2017-06" db="EMBL/GenBank/DDBJ databases">
        <title>Genome sequencing of cyanobaciteial culture collection at National Institute for Environmental Studies (NIES).</title>
        <authorList>
            <person name="Hirose Y."/>
            <person name="Shimura Y."/>
            <person name="Fujisawa T."/>
            <person name="Nakamura Y."/>
            <person name="Kawachi M."/>
        </authorList>
    </citation>
    <scope>NUCLEOTIDE SEQUENCE [LARGE SCALE GENOMIC DNA]</scope>
    <source>
        <strain evidence="1 2">NIES-806</strain>
    </source>
</reference>
<dbReference type="RefSeq" id="WP_157749937.1">
    <property type="nucleotide sequence ID" value="NZ_AP018316.1"/>
</dbReference>
<dbReference type="InterPro" id="IPR036396">
    <property type="entry name" value="Cyt_P450_sf"/>
</dbReference>
<name>A0A1Z4V1P3_9CYAN</name>
<proteinExistence type="predicted"/>
<dbReference type="Proteomes" id="UP000218702">
    <property type="component" value="Chromosome"/>
</dbReference>
<gene>
    <name evidence="1" type="ORF">NIES806_16430</name>
</gene>
<dbReference type="EMBL" id="AP018316">
    <property type="protein sequence ID" value="BAZ85440.1"/>
    <property type="molecule type" value="Genomic_DNA"/>
</dbReference>
<dbReference type="OrthoDB" id="583596at2"/>
<dbReference type="GO" id="GO:0005506">
    <property type="term" value="F:iron ion binding"/>
    <property type="evidence" value="ECO:0007669"/>
    <property type="project" value="InterPro"/>
</dbReference>